<dbReference type="InterPro" id="IPR014031">
    <property type="entry name" value="Ketoacyl_synth_C"/>
</dbReference>
<dbReference type="InterPro" id="IPR014030">
    <property type="entry name" value="Ketoacyl_synth_N"/>
</dbReference>
<proteinExistence type="inferred from homology"/>
<dbReference type="AlphaFoldDB" id="A0A3B0VQ91"/>
<reference evidence="4" key="1">
    <citation type="submission" date="2018-06" db="EMBL/GenBank/DDBJ databases">
        <authorList>
            <person name="Zhirakovskaya E."/>
        </authorList>
    </citation>
    <scope>NUCLEOTIDE SEQUENCE</scope>
</reference>
<dbReference type="SUPFAM" id="SSF53901">
    <property type="entry name" value="Thiolase-like"/>
    <property type="match status" value="2"/>
</dbReference>
<dbReference type="GO" id="GO:0006633">
    <property type="term" value="P:fatty acid biosynthetic process"/>
    <property type="evidence" value="ECO:0007669"/>
    <property type="project" value="TreeGrafter"/>
</dbReference>
<sequence>MKPVGIHAYALCSSLGSNLTQTWDNLSQGNQQGMQFDSQYLNGESTYIGKINQNLPKLQEKFNHFDYRANRLLHFTFKQIKSQYDELTGNYPRHRIGIILGTSTAGVDSLESAIPYYDKHKKWPDSYLPHHQRMAGVSEYLAQYLGISHPVMSVSTACSSAAKAMLSAQRWINSDICDVVITGGVDVLCQLTLKGFNSLGALSPELSQPFSKNRQGINIGEAAAVFILKQEPAEINLLGGGESSDAHHISAPDPLAKGAITAMRLALKNTNVDARAIDYLNLHGTGTIQNDAMESLAVKAVFNHDLYCSSSKPLTGHTLGVAGALELGLCALSMSEDNKTGDYIPHFYDGAYDKNISRLNLVKAHNQLGRPQTIMSNSFAFGGSNAAVILARKFS</sequence>
<evidence type="ECO:0000256" key="1">
    <source>
        <dbReference type="ARBA" id="ARBA00008467"/>
    </source>
</evidence>
<dbReference type="Pfam" id="PF00109">
    <property type="entry name" value="ketoacyl-synt"/>
    <property type="match status" value="1"/>
</dbReference>
<dbReference type="EMBL" id="UOEW01000275">
    <property type="protein sequence ID" value="VAW40557.1"/>
    <property type="molecule type" value="Genomic_DNA"/>
</dbReference>
<evidence type="ECO:0000313" key="4">
    <source>
        <dbReference type="EMBL" id="VAW40557.1"/>
    </source>
</evidence>
<evidence type="ECO:0000259" key="3">
    <source>
        <dbReference type="PROSITE" id="PS52004"/>
    </source>
</evidence>
<keyword evidence="2 4" id="KW-0808">Transferase</keyword>
<dbReference type="PANTHER" id="PTHR11712:SF320">
    <property type="entry name" value="BETA-KETOACYL SYNTHASE"/>
    <property type="match status" value="1"/>
</dbReference>
<dbReference type="PROSITE" id="PS52004">
    <property type="entry name" value="KS3_2"/>
    <property type="match status" value="1"/>
</dbReference>
<accession>A0A3B0VQ91</accession>
<name>A0A3B0VQ91_9ZZZZ</name>
<dbReference type="InterPro" id="IPR020841">
    <property type="entry name" value="PKS_Beta-ketoAc_synthase_dom"/>
</dbReference>
<dbReference type="PANTHER" id="PTHR11712">
    <property type="entry name" value="POLYKETIDE SYNTHASE-RELATED"/>
    <property type="match status" value="1"/>
</dbReference>
<dbReference type="Pfam" id="PF02801">
    <property type="entry name" value="Ketoacyl-synt_C"/>
    <property type="match status" value="1"/>
</dbReference>
<dbReference type="InterPro" id="IPR016039">
    <property type="entry name" value="Thiolase-like"/>
</dbReference>
<comment type="similarity">
    <text evidence="1">Belongs to the thiolase-like superfamily. Beta-ketoacyl-ACP synthases family.</text>
</comment>
<dbReference type="InterPro" id="IPR000794">
    <property type="entry name" value="Beta-ketoacyl_synthase"/>
</dbReference>
<feature type="domain" description="Ketosynthase family 3 (KS3)" evidence="3">
    <location>
        <begin position="1"/>
        <end position="392"/>
    </location>
</feature>
<dbReference type="GO" id="GO:0005829">
    <property type="term" value="C:cytosol"/>
    <property type="evidence" value="ECO:0007669"/>
    <property type="project" value="TreeGrafter"/>
</dbReference>
<dbReference type="GO" id="GO:0004315">
    <property type="term" value="F:3-oxoacyl-[acyl-carrier-protein] synthase activity"/>
    <property type="evidence" value="ECO:0007669"/>
    <property type="project" value="UniProtKB-EC"/>
</dbReference>
<dbReference type="EC" id="2.3.1.41" evidence="4"/>
<keyword evidence="4" id="KW-0012">Acyltransferase</keyword>
<organism evidence="4">
    <name type="scientific">hydrothermal vent metagenome</name>
    <dbReference type="NCBI Taxonomy" id="652676"/>
    <lineage>
        <taxon>unclassified sequences</taxon>
        <taxon>metagenomes</taxon>
        <taxon>ecological metagenomes</taxon>
    </lineage>
</organism>
<dbReference type="NCBIfam" id="NF006618">
    <property type="entry name" value="PRK09185.1"/>
    <property type="match status" value="1"/>
</dbReference>
<dbReference type="SMART" id="SM00825">
    <property type="entry name" value="PKS_KS"/>
    <property type="match status" value="1"/>
</dbReference>
<evidence type="ECO:0000256" key="2">
    <source>
        <dbReference type="ARBA" id="ARBA00022679"/>
    </source>
</evidence>
<gene>
    <name evidence="4" type="ORF">MNBD_GAMMA01-1722</name>
</gene>
<dbReference type="Gene3D" id="3.40.47.10">
    <property type="match status" value="2"/>
</dbReference>
<protein>
    <submittedName>
        <fullName evidence="4">3-oxoacyl-[ACP] synthase FabV like</fullName>
        <ecNumber evidence="4">2.3.1.41</ecNumber>
    </submittedName>
</protein>
<dbReference type="CDD" id="cd00834">
    <property type="entry name" value="KAS_I_II"/>
    <property type="match status" value="1"/>
</dbReference>